<feature type="compositionally biased region" description="Basic and acidic residues" evidence="1">
    <location>
        <begin position="142"/>
        <end position="152"/>
    </location>
</feature>
<proteinExistence type="predicted"/>
<feature type="region of interest" description="Disordered" evidence="1">
    <location>
        <begin position="1"/>
        <end position="239"/>
    </location>
</feature>
<organism evidence="2 3">
    <name type="scientific">Cerrena zonata</name>
    <dbReference type="NCBI Taxonomy" id="2478898"/>
    <lineage>
        <taxon>Eukaryota</taxon>
        <taxon>Fungi</taxon>
        <taxon>Dikarya</taxon>
        <taxon>Basidiomycota</taxon>
        <taxon>Agaricomycotina</taxon>
        <taxon>Agaricomycetes</taxon>
        <taxon>Polyporales</taxon>
        <taxon>Cerrenaceae</taxon>
        <taxon>Cerrena</taxon>
    </lineage>
</organism>
<dbReference type="AlphaFoldDB" id="A0AAW0FN66"/>
<keyword evidence="3" id="KW-1185">Reference proteome</keyword>
<protein>
    <submittedName>
        <fullName evidence="2">Uncharacterized protein</fullName>
    </submittedName>
</protein>
<dbReference type="Proteomes" id="UP001385951">
    <property type="component" value="Unassembled WGS sequence"/>
</dbReference>
<name>A0AAW0FN66_9APHY</name>
<evidence type="ECO:0000256" key="1">
    <source>
        <dbReference type="SAM" id="MobiDB-lite"/>
    </source>
</evidence>
<feature type="compositionally biased region" description="Polar residues" evidence="1">
    <location>
        <begin position="179"/>
        <end position="191"/>
    </location>
</feature>
<accession>A0AAW0FN66</accession>
<dbReference type="EMBL" id="JASBNA010000067">
    <property type="protein sequence ID" value="KAK7678781.1"/>
    <property type="molecule type" value="Genomic_DNA"/>
</dbReference>
<feature type="compositionally biased region" description="Polar residues" evidence="1">
    <location>
        <begin position="198"/>
        <end position="207"/>
    </location>
</feature>
<feature type="compositionally biased region" description="Basic and acidic residues" evidence="1">
    <location>
        <begin position="121"/>
        <end position="134"/>
    </location>
</feature>
<evidence type="ECO:0000313" key="2">
    <source>
        <dbReference type="EMBL" id="KAK7678781.1"/>
    </source>
</evidence>
<feature type="compositionally biased region" description="Low complexity" evidence="1">
    <location>
        <begin position="163"/>
        <end position="178"/>
    </location>
</feature>
<sequence>MDTLELSDLHSPQKSQKLNNSDLVDTSAIETKVTNASTPQISQPPTFAVPTTSPTVKVKEKELVDSKPIENKNKDESNGKENTNEVTDKKEEAPQVNSESEKDEKSKANGVTRTGSKKAHKETDSKDFEKDSKPLAKTASVRSRDSNKENKDSKKRNRFSILSFYNTYNSSTSNVSSNAPGSGTHTPNSSKRVLEPSSEGNVQASSNKDQKRVGSASSSTSRRSTSQNGSTGSSSVNGKEASAARKVMDFFKRRSIRIVINPFKCSFDREIENFRIFSYKLATLKKEIMRGTQKLLQLKSIFRADTNN</sequence>
<feature type="compositionally biased region" description="Basic and acidic residues" evidence="1">
    <location>
        <begin position="57"/>
        <end position="107"/>
    </location>
</feature>
<evidence type="ECO:0000313" key="3">
    <source>
        <dbReference type="Proteomes" id="UP001385951"/>
    </source>
</evidence>
<comment type="caution">
    <text evidence="2">The sequence shown here is derived from an EMBL/GenBank/DDBJ whole genome shotgun (WGS) entry which is preliminary data.</text>
</comment>
<gene>
    <name evidence="2" type="ORF">QCA50_018216</name>
</gene>
<feature type="compositionally biased region" description="Polar residues" evidence="1">
    <location>
        <begin position="10"/>
        <end position="55"/>
    </location>
</feature>
<feature type="compositionally biased region" description="Low complexity" evidence="1">
    <location>
        <begin position="213"/>
        <end position="235"/>
    </location>
</feature>
<reference evidence="2 3" key="1">
    <citation type="submission" date="2022-09" db="EMBL/GenBank/DDBJ databases">
        <authorList>
            <person name="Palmer J.M."/>
        </authorList>
    </citation>
    <scope>NUCLEOTIDE SEQUENCE [LARGE SCALE GENOMIC DNA]</scope>
    <source>
        <strain evidence="2 3">DSM 7382</strain>
    </source>
</reference>